<dbReference type="EMBL" id="ML987208">
    <property type="protein sequence ID" value="KAF2242293.1"/>
    <property type="molecule type" value="Genomic_DNA"/>
</dbReference>
<protein>
    <recommendedName>
        <fullName evidence="1">Metalloendopeptidase</fullName>
        <ecNumber evidence="1">3.4.24.-</ecNumber>
    </recommendedName>
</protein>
<sequence length="343" mass="39177">MRLFTILQAAALASTALATYPLCGFEYPMNYNMTAHIIDGTSPDPEIVQLGVATAFGNPGGPIPWPRDSHNLITIPYCYARQWDRHHVQEIFERGINEWYAALGGKASKQSGHGIVFKERVDDKGQPLTCRKAGGVVDWNPDVPYDTLAVVWTAGKWGATLGLMRQDPPGPWKSQFMVSNKWDVASTMHEMAHVFGLAHEHQRPDRDTYIAYNCEKLADFKKVFALAKSDDPTITPWELCNDFTTSLKYQFRGFEYIKGATIRKEWTIRVGGFYDYDSITHYGTTTDGTPECNTRFEREECALMKWTDARKVDVEPLAEYTTKPSRWDLEWIKKQYERKDPPK</sequence>
<dbReference type="EC" id="3.4.24.-" evidence="1"/>
<name>A0A6A6HXG8_9PLEO</name>
<feature type="signal peptide" evidence="1">
    <location>
        <begin position="1"/>
        <end position="18"/>
    </location>
</feature>
<proteinExistence type="predicted"/>
<evidence type="ECO:0000259" key="2">
    <source>
        <dbReference type="SMART" id="SM00235"/>
    </source>
</evidence>
<gene>
    <name evidence="3" type="ORF">BU26DRAFT_158571</name>
</gene>
<dbReference type="GO" id="GO:0008270">
    <property type="term" value="F:zinc ion binding"/>
    <property type="evidence" value="ECO:0007669"/>
    <property type="project" value="InterPro"/>
</dbReference>
<keyword evidence="1" id="KW-0479">Metal-binding</keyword>
<dbReference type="RefSeq" id="XP_033677297.1">
    <property type="nucleotide sequence ID" value="XM_033820098.1"/>
</dbReference>
<dbReference type="SUPFAM" id="SSF55486">
    <property type="entry name" value="Metalloproteases ('zincins'), catalytic domain"/>
    <property type="match status" value="1"/>
</dbReference>
<feature type="domain" description="Peptidase metallopeptidase" evidence="2">
    <location>
        <begin position="64"/>
        <end position="237"/>
    </location>
</feature>
<keyword evidence="1" id="KW-0645">Protease</keyword>
<dbReference type="OrthoDB" id="291007at2759"/>
<organism evidence="3 4">
    <name type="scientific">Trematosphaeria pertusa</name>
    <dbReference type="NCBI Taxonomy" id="390896"/>
    <lineage>
        <taxon>Eukaryota</taxon>
        <taxon>Fungi</taxon>
        <taxon>Dikarya</taxon>
        <taxon>Ascomycota</taxon>
        <taxon>Pezizomycotina</taxon>
        <taxon>Dothideomycetes</taxon>
        <taxon>Pleosporomycetidae</taxon>
        <taxon>Pleosporales</taxon>
        <taxon>Massarineae</taxon>
        <taxon>Trematosphaeriaceae</taxon>
        <taxon>Trematosphaeria</taxon>
    </lineage>
</organism>
<keyword evidence="1" id="KW-0378">Hydrolase</keyword>
<dbReference type="GeneID" id="54573428"/>
<dbReference type="InterPro" id="IPR024079">
    <property type="entry name" value="MetalloPept_cat_dom_sf"/>
</dbReference>
<dbReference type="Pfam" id="PF01400">
    <property type="entry name" value="Astacin"/>
    <property type="match status" value="1"/>
</dbReference>
<dbReference type="GO" id="GO:0004222">
    <property type="term" value="F:metalloendopeptidase activity"/>
    <property type="evidence" value="ECO:0007669"/>
    <property type="project" value="UniProtKB-UniRule"/>
</dbReference>
<keyword evidence="1" id="KW-0482">Metalloprotease</keyword>
<keyword evidence="4" id="KW-1185">Reference proteome</keyword>
<dbReference type="PANTHER" id="PTHR10127">
    <property type="entry name" value="DISCOIDIN, CUB, EGF, LAMININ , AND ZINC METALLOPROTEASE DOMAIN CONTAINING"/>
    <property type="match status" value="1"/>
</dbReference>
<feature type="chain" id="PRO_5033103698" description="Metalloendopeptidase" evidence="1">
    <location>
        <begin position="19"/>
        <end position="343"/>
    </location>
</feature>
<dbReference type="GO" id="GO:0006508">
    <property type="term" value="P:proteolysis"/>
    <property type="evidence" value="ECO:0007669"/>
    <property type="project" value="UniProtKB-KW"/>
</dbReference>
<dbReference type="Gene3D" id="3.40.390.10">
    <property type="entry name" value="Collagenase (Catalytic Domain)"/>
    <property type="match status" value="1"/>
</dbReference>
<evidence type="ECO:0000313" key="3">
    <source>
        <dbReference type="EMBL" id="KAF2242293.1"/>
    </source>
</evidence>
<dbReference type="SMART" id="SM00235">
    <property type="entry name" value="ZnMc"/>
    <property type="match status" value="1"/>
</dbReference>
<keyword evidence="1" id="KW-0732">Signal</keyword>
<dbReference type="InterPro" id="IPR001506">
    <property type="entry name" value="Peptidase_M12A"/>
</dbReference>
<evidence type="ECO:0000256" key="1">
    <source>
        <dbReference type="RuleBase" id="RU361183"/>
    </source>
</evidence>
<accession>A0A6A6HXG8</accession>
<comment type="cofactor">
    <cofactor evidence="1">
        <name>Zn(2+)</name>
        <dbReference type="ChEBI" id="CHEBI:29105"/>
    </cofactor>
    <text evidence="1">Binds 1 zinc ion per subunit.</text>
</comment>
<dbReference type="PRINTS" id="PR00480">
    <property type="entry name" value="ASTACIN"/>
</dbReference>
<dbReference type="InterPro" id="IPR006026">
    <property type="entry name" value="Peptidase_Metallo"/>
</dbReference>
<dbReference type="Proteomes" id="UP000800094">
    <property type="component" value="Unassembled WGS sequence"/>
</dbReference>
<dbReference type="AlphaFoldDB" id="A0A6A6HXG8"/>
<evidence type="ECO:0000313" key="4">
    <source>
        <dbReference type="Proteomes" id="UP000800094"/>
    </source>
</evidence>
<reference evidence="3" key="1">
    <citation type="journal article" date="2020" name="Stud. Mycol.">
        <title>101 Dothideomycetes genomes: a test case for predicting lifestyles and emergence of pathogens.</title>
        <authorList>
            <person name="Haridas S."/>
            <person name="Albert R."/>
            <person name="Binder M."/>
            <person name="Bloem J."/>
            <person name="Labutti K."/>
            <person name="Salamov A."/>
            <person name="Andreopoulos B."/>
            <person name="Baker S."/>
            <person name="Barry K."/>
            <person name="Bills G."/>
            <person name="Bluhm B."/>
            <person name="Cannon C."/>
            <person name="Castanera R."/>
            <person name="Culley D."/>
            <person name="Daum C."/>
            <person name="Ezra D."/>
            <person name="Gonzalez J."/>
            <person name="Henrissat B."/>
            <person name="Kuo A."/>
            <person name="Liang C."/>
            <person name="Lipzen A."/>
            <person name="Lutzoni F."/>
            <person name="Magnuson J."/>
            <person name="Mondo S."/>
            <person name="Nolan M."/>
            <person name="Ohm R."/>
            <person name="Pangilinan J."/>
            <person name="Park H.-J."/>
            <person name="Ramirez L."/>
            <person name="Alfaro M."/>
            <person name="Sun H."/>
            <person name="Tritt A."/>
            <person name="Yoshinaga Y."/>
            <person name="Zwiers L.-H."/>
            <person name="Turgeon B."/>
            <person name="Goodwin S."/>
            <person name="Spatafora J."/>
            <person name="Crous P."/>
            <person name="Grigoriev I."/>
        </authorList>
    </citation>
    <scope>NUCLEOTIDE SEQUENCE</scope>
    <source>
        <strain evidence="3">CBS 122368</strain>
    </source>
</reference>
<keyword evidence="1" id="KW-0862">Zinc</keyword>
<dbReference type="PANTHER" id="PTHR10127:SF850">
    <property type="entry name" value="METALLOENDOPEPTIDASE"/>
    <property type="match status" value="1"/>
</dbReference>